<keyword evidence="1" id="KW-0175">Coiled coil</keyword>
<proteinExistence type="predicted"/>
<organism evidence="3 4">
    <name type="scientific">Streptomyces violascens</name>
    <dbReference type="NCBI Taxonomy" id="67381"/>
    <lineage>
        <taxon>Bacteria</taxon>
        <taxon>Bacillati</taxon>
        <taxon>Actinomycetota</taxon>
        <taxon>Actinomycetes</taxon>
        <taxon>Kitasatosporales</taxon>
        <taxon>Streptomycetaceae</taxon>
        <taxon>Streptomyces</taxon>
    </lineage>
</organism>
<evidence type="ECO:0008006" key="5">
    <source>
        <dbReference type="Google" id="ProtNLM"/>
    </source>
</evidence>
<feature type="compositionally biased region" description="Low complexity" evidence="2">
    <location>
        <begin position="223"/>
        <end position="238"/>
    </location>
</feature>
<protein>
    <recommendedName>
        <fullName evidence="5">MerR family transcriptional regulator</fullName>
    </recommendedName>
</protein>
<evidence type="ECO:0000313" key="4">
    <source>
        <dbReference type="Proteomes" id="UP001050808"/>
    </source>
</evidence>
<evidence type="ECO:0000313" key="3">
    <source>
        <dbReference type="EMBL" id="GHI40558.1"/>
    </source>
</evidence>
<reference evidence="3" key="1">
    <citation type="submission" date="2024-05" db="EMBL/GenBank/DDBJ databases">
        <title>Whole genome shotgun sequence of Streptomyces violascens NBRC 12920.</title>
        <authorList>
            <person name="Komaki H."/>
            <person name="Tamura T."/>
        </authorList>
    </citation>
    <scope>NUCLEOTIDE SEQUENCE</scope>
    <source>
        <strain evidence="3">NBRC 12920</strain>
    </source>
</reference>
<feature type="coiled-coil region" evidence="1">
    <location>
        <begin position="29"/>
        <end position="56"/>
    </location>
</feature>
<evidence type="ECO:0000256" key="1">
    <source>
        <dbReference type="SAM" id="Coils"/>
    </source>
</evidence>
<comment type="caution">
    <text evidence="3">The sequence shown here is derived from an EMBL/GenBank/DDBJ whole genome shotgun (WGS) entry which is preliminary data.</text>
</comment>
<keyword evidence="4" id="KW-1185">Reference proteome</keyword>
<evidence type="ECO:0000256" key="2">
    <source>
        <dbReference type="SAM" id="MobiDB-lite"/>
    </source>
</evidence>
<dbReference type="Proteomes" id="UP001050808">
    <property type="component" value="Unassembled WGS sequence"/>
</dbReference>
<name>A0ABQ3QTJ8_9ACTN</name>
<feature type="compositionally biased region" description="Low complexity" evidence="2">
    <location>
        <begin position="170"/>
        <end position="180"/>
    </location>
</feature>
<dbReference type="EMBL" id="BNDY01000017">
    <property type="protein sequence ID" value="GHI40558.1"/>
    <property type="molecule type" value="Genomic_DNA"/>
</dbReference>
<feature type="region of interest" description="Disordered" evidence="2">
    <location>
        <begin position="151"/>
        <end position="266"/>
    </location>
</feature>
<sequence>MIKIRTLAEAGVPLARIRDLRSATGKEFQQALREINDELTDRIQSLRATQRRLRQLGTWAAGTTAHRGRSPSETPNPLGIHTPLGGLQRDLWILVFATLPDRAATLFDDQAEPQADPALRQLYLDYDHAYDLDVDDPRMDDLACRIVEATRERHGPDNHPSWKQPPRFPPSSRARSTPRPWHGSAWTRSSARIWTPDSTHPDTVPRRNQSACAAAEEADAARRSANSRGRRPAGASRAAIDDPYLDRRRSAGSRLTGPAGAAHPTP</sequence>
<gene>
    <name evidence="3" type="ORF">Sviol_49660</name>
</gene>
<dbReference type="RefSeq" id="WP_226599299.1">
    <property type="nucleotide sequence ID" value="NZ_BNDY01000017.1"/>
</dbReference>
<accession>A0ABQ3QTJ8</accession>
<feature type="compositionally biased region" description="Polar residues" evidence="2">
    <location>
        <begin position="186"/>
        <end position="198"/>
    </location>
</feature>